<dbReference type="EMBL" id="JBHSDI010000012">
    <property type="protein sequence ID" value="MFC4259220.1"/>
    <property type="molecule type" value="Genomic_DNA"/>
</dbReference>
<evidence type="ECO:0000256" key="7">
    <source>
        <dbReference type="PROSITE-ProRule" id="PRU00284"/>
    </source>
</evidence>
<dbReference type="SMART" id="SM00283">
    <property type="entry name" value="MA"/>
    <property type="match status" value="1"/>
</dbReference>
<dbReference type="PROSITE" id="PS50885">
    <property type="entry name" value="HAMP"/>
    <property type="match status" value="1"/>
</dbReference>
<feature type="coiled-coil region" evidence="8">
    <location>
        <begin position="93"/>
        <end position="144"/>
    </location>
</feature>
<feature type="region of interest" description="Disordered" evidence="9">
    <location>
        <begin position="407"/>
        <end position="467"/>
    </location>
</feature>
<organism evidence="14 15">
    <name type="scientific">Marinobacter lacisalsi</name>
    <dbReference type="NCBI Taxonomy" id="475979"/>
    <lineage>
        <taxon>Bacteria</taxon>
        <taxon>Pseudomonadati</taxon>
        <taxon>Pseudomonadota</taxon>
        <taxon>Gammaproteobacteria</taxon>
        <taxon>Pseudomonadales</taxon>
        <taxon>Marinobacteraceae</taxon>
        <taxon>Marinobacter</taxon>
    </lineage>
</organism>
<dbReference type="CDD" id="cd11386">
    <property type="entry name" value="MCP_signal"/>
    <property type="match status" value="1"/>
</dbReference>
<dbReference type="InterPro" id="IPR004089">
    <property type="entry name" value="MCPsignal_dom"/>
</dbReference>
<dbReference type="Pfam" id="PF08376">
    <property type="entry name" value="NIT"/>
    <property type="match status" value="1"/>
</dbReference>
<keyword evidence="2 10" id="KW-0812">Transmembrane</keyword>
<evidence type="ECO:0000256" key="1">
    <source>
        <dbReference type="ARBA" id="ARBA00004370"/>
    </source>
</evidence>
<feature type="domain" description="NIT" evidence="13">
    <location>
        <begin position="53"/>
        <end position="310"/>
    </location>
</feature>
<dbReference type="Gene3D" id="1.10.287.950">
    <property type="entry name" value="Methyl-accepting chemotaxis protein"/>
    <property type="match status" value="1"/>
</dbReference>
<evidence type="ECO:0000256" key="2">
    <source>
        <dbReference type="ARBA" id="ARBA00022692"/>
    </source>
</evidence>
<evidence type="ECO:0000259" key="11">
    <source>
        <dbReference type="PROSITE" id="PS50111"/>
    </source>
</evidence>
<gene>
    <name evidence="14" type="ORF">ACFOZ5_09290</name>
</gene>
<feature type="compositionally biased region" description="Low complexity" evidence="9">
    <location>
        <begin position="407"/>
        <end position="443"/>
    </location>
</feature>
<dbReference type="Pfam" id="PF00015">
    <property type="entry name" value="MCPsignal"/>
    <property type="match status" value="1"/>
</dbReference>
<feature type="domain" description="Methyl-accepting transducer" evidence="11">
    <location>
        <begin position="399"/>
        <end position="635"/>
    </location>
</feature>
<feature type="domain" description="HAMP" evidence="12">
    <location>
        <begin position="341"/>
        <end position="394"/>
    </location>
</feature>
<comment type="subcellular location">
    <subcellularLocation>
        <location evidence="1">Membrane</location>
    </subcellularLocation>
</comment>
<protein>
    <submittedName>
        <fullName evidence="14">Methyl-accepting chemotaxis protein</fullName>
    </submittedName>
</protein>
<evidence type="ECO:0000256" key="6">
    <source>
        <dbReference type="ARBA" id="ARBA00029447"/>
    </source>
</evidence>
<name>A0ABV8QFT7_9GAMM</name>
<keyword evidence="8" id="KW-0175">Coiled coil</keyword>
<evidence type="ECO:0000256" key="4">
    <source>
        <dbReference type="ARBA" id="ARBA00023136"/>
    </source>
</evidence>
<dbReference type="PROSITE" id="PS50111">
    <property type="entry name" value="CHEMOTAXIS_TRANSDUC_2"/>
    <property type="match status" value="1"/>
</dbReference>
<evidence type="ECO:0000256" key="3">
    <source>
        <dbReference type="ARBA" id="ARBA00022989"/>
    </source>
</evidence>
<dbReference type="SUPFAM" id="SSF58104">
    <property type="entry name" value="Methyl-accepting chemotaxis protein (MCP) signaling domain"/>
    <property type="match status" value="1"/>
</dbReference>
<comment type="similarity">
    <text evidence="6">Belongs to the methyl-accepting chemotaxis (MCP) protein family.</text>
</comment>
<evidence type="ECO:0000313" key="15">
    <source>
        <dbReference type="Proteomes" id="UP001595798"/>
    </source>
</evidence>
<keyword evidence="5 7" id="KW-0807">Transducer</keyword>
<evidence type="ECO:0000259" key="12">
    <source>
        <dbReference type="PROSITE" id="PS50885"/>
    </source>
</evidence>
<keyword evidence="4 10" id="KW-0472">Membrane</keyword>
<evidence type="ECO:0000259" key="13">
    <source>
        <dbReference type="PROSITE" id="PS50906"/>
    </source>
</evidence>
<evidence type="ECO:0000256" key="10">
    <source>
        <dbReference type="SAM" id="Phobius"/>
    </source>
</evidence>
<evidence type="ECO:0000256" key="9">
    <source>
        <dbReference type="SAM" id="MobiDB-lite"/>
    </source>
</evidence>
<dbReference type="InterPro" id="IPR010910">
    <property type="entry name" value="Nitrate/nitrite_sensing_bac"/>
</dbReference>
<dbReference type="PANTHER" id="PTHR32089:SF112">
    <property type="entry name" value="LYSOZYME-LIKE PROTEIN-RELATED"/>
    <property type="match status" value="1"/>
</dbReference>
<feature type="transmembrane region" description="Helical" evidence="10">
    <location>
        <begin position="318"/>
        <end position="340"/>
    </location>
</feature>
<comment type="caution">
    <text evidence="14">The sequence shown here is derived from an EMBL/GenBank/DDBJ whole genome shotgun (WGS) entry which is preliminary data.</text>
</comment>
<evidence type="ECO:0000313" key="14">
    <source>
        <dbReference type="EMBL" id="MFC4259220.1"/>
    </source>
</evidence>
<evidence type="ECO:0000256" key="5">
    <source>
        <dbReference type="ARBA" id="ARBA00023224"/>
    </source>
</evidence>
<dbReference type="PANTHER" id="PTHR32089">
    <property type="entry name" value="METHYL-ACCEPTING CHEMOTAXIS PROTEIN MCPB"/>
    <property type="match status" value="1"/>
</dbReference>
<dbReference type="InterPro" id="IPR013587">
    <property type="entry name" value="Nitrate/nitrite_sensing"/>
</dbReference>
<feature type="transmembrane region" description="Helical" evidence="10">
    <location>
        <begin position="13"/>
        <end position="32"/>
    </location>
</feature>
<dbReference type="PROSITE" id="PS50906">
    <property type="entry name" value="NIT"/>
    <property type="match status" value="1"/>
</dbReference>
<evidence type="ECO:0000256" key="8">
    <source>
        <dbReference type="SAM" id="Coils"/>
    </source>
</evidence>
<dbReference type="RefSeq" id="WP_379886765.1">
    <property type="nucleotide sequence ID" value="NZ_JBHSDI010000012.1"/>
</dbReference>
<dbReference type="InterPro" id="IPR003660">
    <property type="entry name" value="HAMP_dom"/>
</dbReference>
<keyword evidence="15" id="KW-1185">Reference proteome</keyword>
<dbReference type="Proteomes" id="UP001595798">
    <property type="component" value="Unassembled WGS sequence"/>
</dbReference>
<keyword evidence="3 10" id="KW-1133">Transmembrane helix</keyword>
<accession>A0ABV8QFT7</accession>
<sequence length="674" mass="73244">MNVINNLSMRGKLITLVLPALLVIIFFAIISITEDAAEYRNMSQLKAMVKLAEIGDPLVEALQKERGRSAVMLAAEPGSEAEQQARRILGNQRQQANSALSDYRSEVQALRAETDLDDIVTGSIERLDTELNRLNALRQDVDRRDLNGAEAGKRYTGLITEIIDRVPLLVRRSTDAALTREINAYYALAQTSEMAGRERAAGAALIRSGNFDLPAVGRAAALKGQQDAWYRNAVDMLASDDPLHRRLGGFVAGTEVQALQAQRETLLSSASGMYALDANEWFETSTRAIEALNIIRQETLSRVEIAAAKAVGRARDDLISALVIAGAAILFVIALMSLIIHAIHRQVNELLTGVQYAMDEKDLTREIPVSSKDETGTIAKAINTLFSRFGEALAQIDRASVQLATATEETSSTANQNTKQVKDQQQQIEQVAAATEEMSSTSEEISRNTQQVAEASGSAMEKSRNGEQVLHASVRQIRDLAGSVQEVNQVIEELENRSSTISDVVDVIRKVADQTNLLALNAAIEAARAGEHGRGFAVVADEVRTLAQQTHESTTQIEEIINGFRDITDSASRSISASHKLANQTSEQASEMEQTFADILLDVNGISDMATQIATASEQQVSVTRELAGNMESISESAILTLTGSQEITQVTTEQARLARALQDLANEFRVTTA</sequence>
<proteinExistence type="inferred from homology"/>
<reference evidence="15" key="1">
    <citation type="journal article" date="2019" name="Int. J. Syst. Evol. Microbiol.">
        <title>The Global Catalogue of Microorganisms (GCM) 10K type strain sequencing project: providing services to taxonomists for standard genome sequencing and annotation.</title>
        <authorList>
            <consortium name="The Broad Institute Genomics Platform"/>
            <consortium name="The Broad Institute Genome Sequencing Center for Infectious Disease"/>
            <person name="Wu L."/>
            <person name="Ma J."/>
        </authorList>
    </citation>
    <scope>NUCLEOTIDE SEQUENCE [LARGE SCALE GENOMIC DNA]</scope>
    <source>
        <strain evidence="15">CECT 7297</strain>
    </source>
</reference>